<dbReference type="InterPro" id="IPR003489">
    <property type="entry name" value="RHF/RaiA"/>
</dbReference>
<gene>
    <name evidence="1" type="primary">raiA</name>
    <name evidence="1" type="ORF">COT12_02845</name>
</gene>
<proteinExistence type="predicted"/>
<dbReference type="EMBL" id="PEXI01000090">
    <property type="protein sequence ID" value="PIU24099.1"/>
    <property type="molecule type" value="Genomic_DNA"/>
</dbReference>
<dbReference type="Proteomes" id="UP000229896">
    <property type="component" value="Unassembled WGS sequence"/>
</dbReference>
<dbReference type="AlphaFoldDB" id="A0A2M6YBP3"/>
<evidence type="ECO:0000313" key="1">
    <source>
        <dbReference type="EMBL" id="PIU24099.1"/>
    </source>
</evidence>
<dbReference type="InterPro" id="IPR036567">
    <property type="entry name" value="RHF-like"/>
</dbReference>
<dbReference type="Pfam" id="PF02482">
    <property type="entry name" value="Ribosomal_S30AE"/>
    <property type="match status" value="1"/>
</dbReference>
<dbReference type="Gene3D" id="3.30.160.100">
    <property type="entry name" value="Ribosome hibernation promotion factor-like"/>
    <property type="match status" value="1"/>
</dbReference>
<protein>
    <submittedName>
        <fullName evidence="1">Ribosomal subunit interface protein</fullName>
    </submittedName>
</protein>
<dbReference type="SUPFAM" id="SSF69754">
    <property type="entry name" value="Ribosome binding protein Y (YfiA homologue)"/>
    <property type="match status" value="1"/>
</dbReference>
<dbReference type="NCBIfam" id="TIGR00741">
    <property type="entry name" value="yfiA"/>
    <property type="match status" value="1"/>
</dbReference>
<reference evidence="2" key="1">
    <citation type="submission" date="2017-09" db="EMBL/GenBank/DDBJ databases">
        <title>Depth-based differentiation of microbial function through sediment-hosted aquifers and enrichment of novel symbionts in the deep terrestrial subsurface.</title>
        <authorList>
            <person name="Probst A.J."/>
            <person name="Ladd B."/>
            <person name="Jarett J.K."/>
            <person name="Geller-Mcgrath D.E."/>
            <person name="Sieber C.M.K."/>
            <person name="Emerson J.B."/>
            <person name="Anantharaman K."/>
            <person name="Thomas B.C."/>
            <person name="Malmstrom R."/>
            <person name="Stieglmeier M."/>
            <person name="Klingl A."/>
            <person name="Woyke T."/>
            <person name="Ryan C.M."/>
            <person name="Banfield J.F."/>
        </authorList>
    </citation>
    <scope>NUCLEOTIDE SEQUENCE [LARGE SCALE GENOMIC DNA]</scope>
</reference>
<evidence type="ECO:0000313" key="2">
    <source>
        <dbReference type="Proteomes" id="UP000229896"/>
    </source>
</evidence>
<comment type="caution">
    <text evidence="1">The sequence shown here is derived from an EMBL/GenBank/DDBJ whole genome shotgun (WGS) entry which is preliminary data.</text>
</comment>
<organism evidence="1 2">
    <name type="scientific">Candidatus Berkelbacteria bacterium CG08_land_8_20_14_0_20_39_8</name>
    <dbReference type="NCBI Taxonomy" id="1974511"/>
    <lineage>
        <taxon>Bacteria</taxon>
        <taxon>Candidatus Berkelbacteria</taxon>
    </lineage>
</organism>
<name>A0A2M6YBP3_9BACT</name>
<accession>A0A2M6YBP3</accession>
<sequence>MQINVVAKDVIITARQKSYIEKKISRLKKYLKHESPVSVEVHLVDDSGPNKDGVTQTVKVNVRSEHYNIHIEEKKNNIMKAFTNALKSVDRQVRDQHKKEIQKTRKAGQRGDKVFGILKKFRRKK</sequence>